<feature type="transmembrane region" description="Helical" evidence="8">
    <location>
        <begin position="300"/>
        <end position="322"/>
    </location>
</feature>
<evidence type="ECO:0000256" key="7">
    <source>
        <dbReference type="ARBA" id="ARBA00023136"/>
    </source>
</evidence>
<dbReference type="InterPro" id="IPR038731">
    <property type="entry name" value="RgtA/B/C-like"/>
</dbReference>
<dbReference type="GO" id="GO:0016763">
    <property type="term" value="F:pentosyltransferase activity"/>
    <property type="evidence" value="ECO:0007669"/>
    <property type="project" value="TreeGrafter"/>
</dbReference>
<evidence type="ECO:0000256" key="5">
    <source>
        <dbReference type="ARBA" id="ARBA00022692"/>
    </source>
</evidence>
<evidence type="ECO:0000256" key="8">
    <source>
        <dbReference type="SAM" id="Phobius"/>
    </source>
</evidence>
<reference evidence="10" key="1">
    <citation type="journal article" date="2020" name="mSystems">
        <title>Genome- and Community-Level Interaction Insights into Carbon Utilization and Element Cycling Functions of Hydrothermarchaeota in Hydrothermal Sediment.</title>
        <authorList>
            <person name="Zhou Z."/>
            <person name="Liu Y."/>
            <person name="Xu W."/>
            <person name="Pan J."/>
            <person name="Luo Z.H."/>
            <person name="Li M."/>
        </authorList>
    </citation>
    <scope>NUCLEOTIDE SEQUENCE [LARGE SCALE GENOMIC DNA]</scope>
    <source>
        <strain evidence="10">SpSt-418</strain>
    </source>
</reference>
<dbReference type="EMBL" id="DSRU01000101">
    <property type="protein sequence ID" value="HFM97663.1"/>
    <property type="molecule type" value="Genomic_DNA"/>
</dbReference>
<feature type="transmembrane region" description="Helical" evidence="8">
    <location>
        <begin position="162"/>
        <end position="180"/>
    </location>
</feature>
<feature type="transmembrane region" description="Helical" evidence="8">
    <location>
        <begin position="102"/>
        <end position="121"/>
    </location>
</feature>
<dbReference type="AlphaFoldDB" id="A0A7C3KDD3"/>
<gene>
    <name evidence="10" type="ORF">ENR64_07815</name>
</gene>
<evidence type="ECO:0000256" key="4">
    <source>
        <dbReference type="ARBA" id="ARBA00022679"/>
    </source>
</evidence>
<organism evidence="10">
    <name type="scientific">Oscillatoriales cyanobacterium SpSt-418</name>
    <dbReference type="NCBI Taxonomy" id="2282169"/>
    <lineage>
        <taxon>Bacteria</taxon>
        <taxon>Bacillati</taxon>
        <taxon>Cyanobacteriota</taxon>
        <taxon>Cyanophyceae</taxon>
        <taxon>Oscillatoriophycideae</taxon>
        <taxon>Oscillatoriales</taxon>
    </lineage>
</organism>
<dbReference type="GO" id="GO:0010041">
    <property type="term" value="P:response to iron(III) ion"/>
    <property type="evidence" value="ECO:0007669"/>
    <property type="project" value="TreeGrafter"/>
</dbReference>
<feature type="transmembrane region" description="Helical" evidence="8">
    <location>
        <begin position="467"/>
        <end position="489"/>
    </location>
</feature>
<comment type="caution">
    <text evidence="10">The sequence shown here is derived from an EMBL/GenBank/DDBJ whole genome shotgun (WGS) entry which is preliminary data.</text>
</comment>
<feature type="domain" description="Glycosyltransferase RgtA/B/C/D-like" evidence="9">
    <location>
        <begin position="79"/>
        <end position="179"/>
    </location>
</feature>
<dbReference type="GO" id="GO:0005886">
    <property type="term" value="C:plasma membrane"/>
    <property type="evidence" value="ECO:0007669"/>
    <property type="project" value="UniProtKB-SubCell"/>
</dbReference>
<evidence type="ECO:0000259" key="9">
    <source>
        <dbReference type="Pfam" id="PF13231"/>
    </source>
</evidence>
<evidence type="ECO:0000256" key="2">
    <source>
        <dbReference type="ARBA" id="ARBA00022475"/>
    </source>
</evidence>
<protein>
    <submittedName>
        <fullName evidence="10">Glycosyltransferase family 39 protein</fullName>
    </submittedName>
</protein>
<name>A0A7C3KDD3_9CYAN</name>
<keyword evidence="2" id="KW-1003">Cell membrane</keyword>
<keyword evidence="3" id="KW-0328">Glycosyltransferase</keyword>
<proteinExistence type="predicted"/>
<sequence length="601" mass="67588">MNRPSWLATTGSYLDKHPKMAWAVASLWILLLGSLVFVWNLGNVGLVDETEPIFAEAARQMIVRNDWITPYFNEDTRFDKPPLVYWLMAIAYKIVGVNEWGARLPSALSAIALMGMLFYILKRYSPTLRDRITPWFAAALGTAIYALHPLTIIWGRTGVSDMLLTSCMSMALLCFFCGYANREADATTPNQAQKRFSLALPTGAYLLSYLFIVLAILTKGPVGIVLPGLIVGTFLIYTGRFWEVWREMKPIVGIGIILVLTIPWYLLVTWANGEKFIDSFFGYHNVERFTSVVNNHSAPWYFYFLVVAVGFVPWSTFLPLAIAHTQFWKRSIARRQSRSEQLGLFAVFWFAGVFLFFTVAVTKLPSYVLPLMPAAAILVALLWQAAQSPDFPQRGVRFSGLVNVLVFVGGAIALPMVPDLVESDPLMPNLTEILEASSIVEHGVILLGLAAIAILGLIFLKRSRWLWLPNLIGFLALFSLVLMPSLFILDAQRQEPLRQLSQAMVQAQRPGENLIMVGTEKPSVVFYTQRPIKFLKHERRIARYIAKQSVQPESVLVLGSDKALSPNRFTQPVIAKSGSYRLIRIEQKDYDTLPKRADKPS</sequence>
<keyword evidence="4 10" id="KW-0808">Transferase</keyword>
<evidence type="ECO:0000256" key="1">
    <source>
        <dbReference type="ARBA" id="ARBA00004651"/>
    </source>
</evidence>
<keyword evidence="7 8" id="KW-0472">Membrane</keyword>
<dbReference type="GO" id="GO:0009103">
    <property type="term" value="P:lipopolysaccharide biosynthetic process"/>
    <property type="evidence" value="ECO:0007669"/>
    <property type="project" value="UniProtKB-ARBA"/>
</dbReference>
<feature type="transmembrane region" description="Helical" evidence="8">
    <location>
        <begin position="398"/>
        <end position="418"/>
    </location>
</feature>
<dbReference type="PANTHER" id="PTHR33908:SF3">
    <property type="entry name" value="UNDECAPRENYL PHOSPHATE-ALPHA-4-AMINO-4-DEOXY-L-ARABINOSE ARABINOSYL TRANSFERASE"/>
    <property type="match status" value="1"/>
</dbReference>
<feature type="transmembrane region" description="Helical" evidence="8">
    <location>
        <begin position="251"/>
        <end position="271"/>
    </location>
</feature>
<feature type="transmembrane region" description="Helical" evidence="8">
    <location>
        <begin position="438"/>
        <end position="460"/>
    </location>
</feature>
<evidence type="ECO:0000256" key="6">
    <source>
        <dbReference type="ARBA" id="ARBA00022989"/>
    </source>
</evidence>
<feature type="transmembrane region" description="Helical" evidence="8">
    <location>
        <begin position="367"/>
        <end position="386"/>
    </location>
</feature>
<feature type="transmembrane region" description="Helical" evidence="8">
    <location>
        <begin position="222"/>
        <end position="239"/>
    </location>
</feature>
<feature type="transmembrane region" description="Helical" evidence="8">
    <location>
        <begin position="133"/>
        <end position="156"/>
    </location>
</feature>
<keyword evidence="5 8" id="KW-0812">Transmembrane</keyword>
<evidence type="ECO:0000256" key="3">
    <source>
        <dbReference type="ARBA" id="ARBA00022676"/>
    </source>
</evidence>
<dbReference type="Pfam" id="PF13231">
    <property type="entry name" value="PMT_2"/>
    <property type="match status" value="1"/>
</dbReference>
<comment type="subcellular location">
    <subcellularLocation>
        <location evidence="1">Cell membrane</location>
        <topology evidence="1">Multi-pass membrane protein</topology>
    </subcellularLocation>
</comment>
<feature type="transmembrane region" description="Helical" evidence="8">
    <location>
        <begin position="21"/>
        <end position="42"/>
    </location>
</feature>
<keyword evidence="6 8" id="KW-1133">Transmembrane helix</keyword>
<dbReference type="InterPro" id="IPR050297">
    <property type="entry name" value="LipidA_mod_glycosyltrf_83"/>
</dbReference>
<accession>A0A7C3KDD3</accession>
<feature type="transmembrane region" description="Helical" evidence="8">
    <location>
        <begin position="342"/>
        <end position="361"/>
    </location>
</feature>
<dbReference type="PANTHER" id="PTHR33908">
    <property type="entry name" value="MANNOSYLTRANSFERASE YKCB-RELATED"/>
    <property type="match status" value="1"/>
</dbReference>
<feature type="transmembrane region" description="Helical" evidence="8">
    <location>
        <begin position="196"/>
        <end position="216"/>
    </location>
</feature>
<evidence type="ECO:0000313" key="10">
    <source>
        <dbReference type="EMBL" id="HFM97663.1"/>
    </source>
</evidence>